<reference evidence="1" key="1">
    <citation type="journal article" date="2015" name="Nature">
        <title>Complex archaea that bridge the gap between prokaryotes and eukaryotes.</title>
        <authorList>
            <person name="Spang A."/>
            <person name="Saw J.H."/>
            <person name="Jorgensen S.L."/>
            <person name="Zaremba-Niedzwiedzka K."/>
            <person name="Martijn J."/>
            <person name="Lind A.E."/>
            <person name="van Eijk R."/>
            <person name="Schleper C."/>
            <person name="Guy L."/>
            <person name="Ettema T.J."/>
        </authorList>
    </citation>
    <scope>NUCLEOTIDE SEQUENCE</scope>
</reference>
<protein>
    <submittedName>
        <fullName evidence="1">Uncharacterized protein</fullName>
    </submittedName>
</protein>
<proteinExistence type="predicted"/>
<organism evidence="1">
    <name type="scientific">marine sediment metagenome</name>
    <dbReference type="NCBI Taxonomy" id="412755"/>
    <lineage>
        <taxon>unclassified sequences</taxon>
        <taxon>metagenomes</taxon>
        <taxon>ecological metagenomes</taxon>
    </lineage>
</organism>
<dbReference type="AlphaFoldDB" id="A0A0F8X6U1"/>
<accession>A0A0F8X6U1</accession>
<gene>
    <name evidence="1" type="ORF">LCGC14_2983420</name>
</gene>
<dbReference type="EMBL" id="LAZR01060991">
    <property type="protein sequence ID" value="KKK64513.1"/>
    <property type="molecule type" value="Genomic_DNA"/>
</dbReference>
<name>A0A0F8X6U1_9ZZZZ</name>
<sequence>MKNTRIFKVEVRAEVNYGDGYTTINESGKFVAKNAREAIDIAEAVLLDTASFENDFGKMITPKYRNIDTLNVLLLAESSVF</sequence>
<evidence type="ECO:0000313" key="1">
    <source>
        <dbReference type="EMBL" id="KKK64513.1"/>
    </source>
</evidence>
<comment type="caution">
    <text evidence="1">The sequence shown here is derived from an EMBL/GenBank/DDBJ whole genome shotgun (WGS) entry which is preliminary data.</text>
</comment>